<evidence type="ECO:0000313" key="8">
    <source>
        <dbReference type="EMBL" id="UQC76838.1"/>
    </source>
</evidence>
<feature type="domain" description="AA1-like" evidence="7">
    <location>
        <begin position="38"/>
        <end position="153"/>
    </location>
</feature>
<gene>
    <name evidence="8" type="ORF">CLUP02_18353</name>
</gene>
<keyword evidence="2" id="KW-0964">Secreted</keyword>
<keyword evidence="9" id="KW-1185">Reference proteome</keyword>
<evidence type="ECO:0000256" key="3">
    <source>
        <dbReference type="ARBA" id="ARBA00022729"/>
    </source>
</evidence>
<feature type="signal peptide" evidence="6">
    <location>
        <begin position="1"/>
        <end position="29"/>
    </location>
</feature>
<dbReference type="InterPro" id="IPR032382">
    <property type="entry name" value="AltA1"/>
</dbReference>
<evidence type="ECO:0000256" key="1">
    <source>
        <dbReference type="ARBA" id="ARBA00004613"/>
    </source>
</evidence>
<evidence type="ECO:0000313" key="9">
    <source>
        <dbReference type="Proteomes" id="UP000830671"/>
    </source>
</evidence>
<comment type="caution">
    <text evidence="5">Lacks conserved residue(s) required for the propagation of feature annotation.</text>
</comment>
<dbReference type="KEGG" id="clup:CLUP02_18353"/>
<dbReference type="EMBL" id="CP019472">
    <property type="protein sequence ID" value="UQC76838.1"/>
    <property type="molecule type" value="Genomic_DNA"/>
</dbReference>
<sequence>MEVRFLRSPLDTMRFATLTLIALASVAVATPAPQAGFPPVEDVLILDFSTRHQPDGAVDSVGLHITAHDADNLYCGLTGEVLLGEKYACGSSKYSFALVKGVYDTWGVRIYHRWGVASGASGYRDVPTYCHAGPLGSTVCTSQGPVSLYIDAVPKDW</sequence>
<protein>
    <recommendedName>
        <fullName evidence="7">AA1-like domain-containing protein</fullName>
    </recommendedName>
</protein>
<dbReference type="Proteomes" id="UP000830671">
    <property type="component" value="Chromosome 10"/>
</dbReference>
<reference evidence="8" key="1">
    <citation type="journal article" date="2021" name="Mol. Plant Microbe Interact.">
        <title>Complete Genome Sequence of the Plant-Pathogenic Fungus Colletotrichum lupini.</title>
        <authorList>
            <person name="Baroncelli R."/>
            <person name="Pensec F."/>
            <person name="Da Lio D."/>
            <person name="Boufleur T."/>
            <person name="Vicente I."/>
            <person name="Sarrocco S."/>
            <person name="Picot A."/>
            <person name="Baraldi E."/>
            <person name="Sukno S."/>
            <person name="Thon M."/>
            <person name="Le Floch G."/>
        </authorList>
    </citation>
    <scope>NUCLEOTIDE SEQUENCE</scope>
    <source>
        <strain evidence="8">IMI 504893</strain>
    </source>
</reference>
<proteinExistence type="predicted"/>
<dbReference type="GeneID" id="73352265"/>
<dbReference type="Gene3D" id="2.40.350.20">
    <property type="match status" value="1"/>
</dbReference>
<dbReference type="AlphaFoldDB" id="A0A9Q8WAP5"/>
<keyword evidence="3 6" id="KW-0732">Signal</keyword>
<dbReference type="CDD" id="cd12798">
    <property type="entry name" value="Alt_A1"/>
    <property type="match status" value="1"/>
</dbReference>
<dbReference type="RefSeq" id="XP_049138479.1">
    <property type="nucleotide sequence ID" value="XM_049297255.1"/>
</dbReference>
<evidence type="ECO:0000259" key="7">
    <source>
        <dbReference type="PROSITE" id="PS51895"/>
    </source>
</evidence>
<keyword evidence="4" id="KW-1015">Disulfide bond</keyword>
<comment type="subcellular location">
    <subcellularLocation>
        <location evidence="1">Secreted</location>
    </subcellularLocation>
</comment>
<dbReference type="GO" id="GO:0005576">
    <property type="term" value="C:extracellular region"/>
    <property type="evidence" value="ECO:0007669"/>
    <property type="project" value="UniProtKB-SubCell"/>
</dbReference>
<evidence type="ECO:0000256" key="5">
    <source>
        <dbReference type="PROSITE-ProRule" id="PRU01243"/>
    </source>
</evidence>
<evidence type="ECO:0000256" key="4">
    <source>
        <dbReference type="ARBA" id="ARBA00023157"/>
    </source>
</evidence>
<accession>A0A9Q8WAP5</accession>
<evidence type="ECO:0000256" key="6">
    <source>
        <dbReference type="SAM" id="SignalP"/>
    </source>
</evidence>
<organism evidence="8 9">
    <name type="scientific">Colletotrichum lupini</name>
    <dbReference type="NCBI Taxonomy" id="145971"/>
    <lineage>
        <taxon>Eukaryota</taxon>
        <taxon>Fungi</taxon>
        <taxon>Dikarya</taxon>
        <taxon>Ascomycota</taxon>
        <taxon>Pezizomycotina</taxon>
        <taxon>Sordariomycetes</taxon>
        <taxon>Hypocreomycetidae</taxon>
        <taxon>Glomerellales</taxon>
        <taxon>Glomerellaceae</taxon>
        <taxon>Colletotrichum</taxon>
        <taxon>Colletotrichum acutatum species complex</taxon>
    </lineage>
</organism>
<dbReference type="Pfam" id="PF16541">
    <property type="entry name" value="AltA1"/>
    <property type="match status" value="1"/>
</dbReference>
<dbReference type="PROSITE" id="PS51895">
    <property type="entry name" value="AA1"/>
    <property type="match status" value="1"/>
</dbReference>
<name>A0A9Q8WAP5_9PEZI</name>
<evidence type="ECO:0000256" key="2">
    <source>
        <dbReference type="ARBA" id="ARBA00022525"/>
    </source>
</evidence>
<feature type="chain" id="PRO_5040451416" description="AA1-like domain-containing protein" evidence="6">
    <location>
        <begin position="30"/>
        <end position="157"/>
    </location>
</feature>